<keyword evidence="1" id="KW-0812">Transmembrane</keyword>
<organism evidence="2 3">
    <name type="scientific">Cucumis sativus</name>
    <name type="common">Cucumber</name>
    <dbReference type="NCBI Taxonomy" id="3659"/>
    <lineage>
        <taxon>Eukaryota</taxon>
        <taxon>Viridiplantae</taxon>
        <taxon>Streptophyta</taxon>
        <taxon>Embryophyta</taxon>
        <taxon>Tracheophyta</taxon>
        <taxon>Spermatophyta</taxon>
        <taxon>Magnoliopsida</taxon>
        <taxon>eudicotyledons</taxon>
        <taxon>Gunneridae</taxon>
        <taxon>Pentapetalae</taxon>
        <taxon>rosids</taxon>
        <taxon>fabids</taxon>
        <taxon>Cucurbitales</taxon>
        <taxon>Cucurbitaceae</taxon>
        <taxon>Benincaseae</taxon>
        <taxon>Cucumis</taxon>
    </lineage>
</organism>
<reference evidence="2 3" key="3">
    <citation type="journal article" date="2010" name="BMC Genomics">
        <title>Transcriptome sequencing and comparative analysis of cucumber flowers with different sex types.</title>
        <authorList>
            <person name="Guo S."/>
            <person name="Zheng Y."/>
            <person name="Joung J.G."/>
            <person name="Liu S."/>
            <person name="Zhang Z."/>
            <person name="Crasta O.R."/>
            <person name="Sobral B.W."/>
            <person name="Xu Y."/>
            <person name="Huang S."/>
            <person name="Fei Z."/>
        </authorList>
    </citation>
    <scope>NUCLEOTIDE SEQUENCE [LARGE SCALE GENOMIC DNA]</scope>
    <source>
        <strain evidence="3">cv. 9930</strain>
    </source>
</reference>
<dbReference type="EMBL" id="CM002926">
    <property type="protein sequence ID" value="KGN50572.1"/>
    <property type="molecule type" value="Genomic_DNA"/>
</dbReference>
<keyword evidence="1" id="KW-1133">Transmembrane helix</keyword>
<feature type="transmembrane region" description="Helical" evidence="1">
    <location>
        <begin position="21"/>
        <end position="39"/>
    </location>
</feature>
<evidence type="ECO:0000313" key="3">
    <source>
        <dbReference type="Proteomes" id="UP000029981"/>
    </source>
</evidence>
<reference evidence="2 3" key="4">
    <citation type="journal article" date="2011" name="BMC Genomics">
        <title>RNA-Seq improves annotation of protein-coding genes in the cucumber genome.</title>
        <authorList>
            <person name="Li Z."/>
            <person name="Zhang Z."/>
            <person name="Yan P."/>
            <person name="Huang S."/>
            <person name="Fei Z."/>
            <person name="Lin K."/>
        </authorList>
    </citation>
    <scope>NUCLEOTIDE SEQUENCE [LARGE SCALE GENOMIC DNA]</scope>
    <source>
        <strain evidence="3">cv. 9930</strain>
    </source>
</reference>
<dbReference type="AlphaFoldDB" id="A0A0A0KQB2"/>
<dbReference type="Proteomes" id="UP000029981">
    <property type="component" value="Chromosome 5"/>
</dbReference>
<reference evidence="2 3" key="1">
    <citation type="journal article" date="2009" name="Nat. Genet.">
        <title>The genome of the cucumber, Cucumis sativus L.</title>
        <authorList>
            <person name="Huang S."/>
            <person name="Li R."/>
            <person name="Zhang Z."/>
            <person name="Li L."/>
            <person name="Gu X."/>
            <person name="Fan W."/>
            <person name="Lucas W.J."/>
            <person name="Wang X."/>
            <person name="Xie B."/>
            <person name="Ni P."/>
            <person name="Ren Y."/>
            <person name="Zhu H."/>
            <person name="Li J."/>
            <person name="Lin K."/>
            <person name="Jin W."/>
            <person name="Fei Z."/>
            <person name="Li G."/>
            <person name="Staub J."/>
            <person name="Kilian A."/>
            <person name="van der Vossen E.A."/>
            <person name="Wu Y."/>
            <person name="Guo J."/>
            <person name="He J."/>
            <person name="Jia Z."/>
            <person name="Ren Y."/>
            <person name="Tian G."/>
            <person name="Lu Y."/>
            <person name="Ruan J."/>
            <person name="Qian W."/>
            <person name="Wang M."/>
            <person name="Huang Q."/>
            <person name="Li B."/>
            <person name="Xuan Z."/>
            <person name="Cao J."/>
            <person name="Asan"/>
            <person name="Wu Z."/>
            <person name="Zhang J."/>
            <person name="Cai Q."/>
            <person name="Bai Y."/>
            <person name="Zhao B."/>
            <person name="Han Y."/>
            <person name="Li Y."/>
            <person name="Li X."/>
            <person name="Wang S."/>
            <person name="Shi Q."/>
            <person name="Liu S."/>
            <person name="Cho W.K."/>
            <person name="Kim J.Y."/>
            <person name="Xu Y."/>
            <person name="Heller-Uszynska K."/>
            <person name="Miao H."/>
            <person name="Cheng Z."/>
            <person name="Zhang S."/>
            <person name="Wu J."/>
            <person name="Yang Y."/>
            <person name="Kang H."/>
            <person name="Li M."/>
            <person name="Liang H."/>
            <person name="Ren X."/>
            <person name="Shi Z."/>
            <person name="Wen M."/>
            <person name="Jian M."/>
            <person name="Yang H."/>
            <person name="Zhang G."/>
            <person name="Yang Z."/>
            <person name="Chen R."/>
            <person name="Liu S."/>
            <person name="Li J."/>
            <person name="Ma L."/>
            <person name="Liu H."/>
            <person name="Zhou Y."/>
            <person name="Zhao J."/>
            <person name="Fang X."/>
            <person name="Li G."/>
            <person name="Fang L."/>
            <person name="Li Y."/>
            <person name="Liu D."/>
            <person name="Zheng H."/>
            <person name="Zhang Y."/>
            <person name="Qin N."/>
            <person name="Li Z."/>
            <person name="Yang G."/>
            <person name="Yang S."/>
            <person name="Bolund L."/>
            <person name="Kristiansen K."/>
            <person name="Zheng H."/>
            <person name="Li S."/>
            <person name="Zhang X."/>
            <person name="Yang H."/>
            <person name="Wang J."/>
            <person name="Sun R."/>
            <person name="Zhang B."/>
            <person name="Jiang S."/>
            <person name="Wang J."/>
            <person name="Du Y."/>
            <person name="Li S."/>
        </authorList>
    </citation>
    <scope>NUCLEOTIDE SEQUENCE [LARGE SCALE GENOMIC DNA]</scope>
    <source>
        <strain evidence="3">cv. 9930</strain>
    </source>
</reference>
<keyword evidence="1" id="KW-0472">Membrane</keyword>
<evidence type="ECO:0000313" key="2">
    <source>
        <dbReference type="EMBL" id="KGN50572.1"/>
    </source>
</evidence>
<protein>
    <submittedName>
        <fullName evidence="2">Uncharacterized protein</fullName>
    </submittedName>
</protein>
<keyword evidence="3" id="KW-1185">Reference proteome</keyword>
<reference evidence="2 3" key="2">
    <citation type="journal article" date="2009" name="PLoS ONE">
        <title>An integrated genetic and cytogenetic map of the cucumber genome.</title>
        <authorList>
            <person name="Ren Y."/>
            <person name="Zhang Z."/>
            <person name="Liu J."/>
            <person name="Staub J.E."/>
            <person name="Han Y."/>
            <person name="Cheng Z."/>
            <person name="Li X."/>
            <person name="Lu J."/>
            <person name="Miao H."/>
            <person name="Kang H."/>
            <person name="Xie B."/>
            <person name="Gu X."/>
            <person name="Wang X."/>
            <person name="Du Y."/>
            <person name="Jin W."/>
            <person name="Huang S."/>
        </authorList>
    </citation>
    <scope>NUCLEOTIDE SEQUENCE [LARGE SCALE GENOMIC DNA]</scope>
    <source>
        <strain evidence="3">cv. 9930</strain>
    </source>
</reference>
<name>A0A0A0KQB2_CUCSA</name>
<gene>
    <name evidence="2" type="ORF">Csa_5G182765</name>
</gene>
<dbReference type="Gramene" id="KGN50572">
    <property type="protein sequence ID" value="KGN50572"/>
    <property type="gene ID" value="Csa_5G182765"/>
</dbReference>
<sequence length="77" mass="8587">MSKVRNGGLWCCGGGLFAFKPLLCFLAVIFFFFFILTIIPNPKNFNPSLALAPFQYLCRYSQTVTSNPTLPPFSSKS</sequence>
<proteinExistence type="predicted"/>
<accession>A0A0A0KQB2</accession>
<evidence type="ECO:0000256" key="1">
    <source>
        <dbReference type="SAM" id="Phobius"/>
    </source>
</evidence>